<gene>
    <name evidence="4" type="ORF">LN473_14390</name>
</gene>
<evidence type="ECO:0000256" key="1">
    <source>
        <dbReference type="SAM" id="Coils"/>
    </source>
</evidence>
<feature type="domain" description="KfrA N-terminal DNA-binding" evidence="3">
    <location>
        <begin position="82"/>
        <end position="175"/>
    </location>
</feature>
<dbReference type="GO" id="GO:0003677">
    <property type="term" value="F:DNA binding"/>
    <property type="evidence" value="ECO:0007669"/>
    <property type="project" value="UniProtKB-KW"/>
</dbReference>
<dbReference type="Pfam" id="PF11740">
    <property type="entry name" value="KfrA_N"/>
    <property type="match status" value="1"/>
</dbReference>
<feature type="region of interest" description="Disordered" evidence="2">
    <location>
        <begin position="390"/>
        <end position="415"/>
    </location>
</feature>
<organism evidence="4 5">
    <name type="scientific">Xanthomonas vesicatoria</name>
    <dbReference type="NCBI Taxonomy" id="56460"/>
    <lineage>
        <taxon>Bacteria</taxon>
        <taxon>Pseudomonadati</taxon>
        <taxon>Pseudomonadota</taxon>
        <taxon>Gammaproteobacteria</taxon>
        <taxon>Lysobacterales</taxon>
        <taxon>Lysobacteraceae</taxon>
        <taxon>Xanthomonas</taxon>
    </lineage>
</organism>
<dbReference type="RefSeq" id="WP_228995491.1">
    <property type="nucleotide sequence ID" value="NZ_JAJIVD010000036.1"/>
</dbReference>
<dbReference type="Proteomes" id="UP001430544">
    <property type="component" value="Unassembled WGS sequence"/>
</dbReference>
<reference evidence="4" key="1">
    <citation type="submission" date="2021-11" db="EMBL/GenBank/DDBJ databases">
        <title>Genome resources and taxonomic validation of 89 Xanthomonas strains.</title>
        <authorList>
            <person name="Tambong J.T."/>
        </authorList>
    </citation>
    <scope>NUCLEOTIDE SEQUENCE</scope>
    <source>
        <strain evidence="4">Bv 5-4A</strain>
    </source>
</reference>
<evidence type="ECO:0000313" key="5">
    <source>
        <dbReference type="Proteomes" id="UP001430544"/>
    </source>
</evidence>
<sequence length="415" mass="47372">MRISGQRGRRQARIQVSGERPDEPAQRPIVGIARRLGDPGDQSLRRIGQQTDDAGSRQLYAPRKSLLWSRRIAAWARFFTVPSVDAVRVALGNTGSKTTIHRYLKELEEEEGQRPGAKVAIGDALQDLVSRLAERLHAEADTVVAQAQARFQAQLQERTQALEQARHEADSLRTHLQRCETLLQAEREAGDAARSEVASRTTELAQLQERIAGLTARLAEHERHAQSLEHKHEHAREALEHYRTSVRDQREQEQRRHAHQVQELQVALRQANEALTVKNHDLMQLNRDNGQWVERQTRLERELAQARQRADTQQRKRDALRLTAAEHQALQVRWTQDVQALEGVRAELAAARTELVEERQRREHAEADTLRATVRLSTLEQLLEELRPLRPVGEQVEATSHSPTTGGRRRLPELT</sequence>
<comment type="caution">
    <text evidence="4">The sequence shown here is derived from an EMBL/GenBank/DDBJ whole genome shotgun (WGS) entry which is preliminary data.</text>
</comment>
<evidence type="ECO:0000259" key="3">
    <source>
        <dbReference type="Pfam" id="PF11740"/>
    </source>
</evidence>
<keyword evidence="5" id="KW-1185">Reference proteome</keyword>
<name>A0ABS8LCU5_9XANT</name>
<feature type="region of interest" description="Disordered" evidence="2">
    <location>
        <begin position="1"/>
        <end position="25"/>
    </location>
</feature>
<feature type="coiled-coil region" evidence="1">
    <location>
        <begin position="148"/>
        <end position="368"/>
    </location>
</feature>
<proteinExistence type="predicted"/>
<protein>
    <submittedName>
        <fullName evidence="4">DNA-binding protein</fullName>
    </submittedName>
</protein>
<dbReference type="InterPro" id="IPR021104">
    <property type="entry name" value="KfrA_DNA-bd_N"/>
</dbReference>
<keyword evidence="1" id="KW-0175">Coiled coil</keyword>
<keyword evidence="4" id="KW-0238">DNA-binding</keyword>
<evidence type="ECO:0000256" key="2">
    <source>
        <dbReference type="SAM" id="MobiDB-lite"/>
    </source>
</evidence>
<dbReference type="EMBL" id="JAJIUN010000063">
    <property type="protein sequence ID" value="MCC8623146.1"/>
    <property type="molecule type" value="Genomic_DNA"/>
</dbReference>
<accession>A0ABS8LCU5</accession>
<evidence type="ECO:0000313" key="4">
    <source>
        <dbReference type="EMBL" id="MCC8623146.1"/>
    </source>
</evidence>